<dbReference type="KEGG" id="kng:KNAG_0A01620"/>
<dbReference type="InterPro" id="IPR001680">
    <property type="entry name" value="WD40_rpt"/>
</dbReference>
<evidence type="ECO:0000256" key="3">
    <source>
        <dbReference type="ARBA" id="ARBA00025740"/>
    </source>
</evidence>
<dbReference type="GO" id="GO:0005768">
    <property type="term" value="C:endosome"/>
    <property type="evidence" value="ECO:0007669"/>
    <property type="project" value="EnsemblFungi"/>
</dbReference>
<organism evidence="4 5">
    <name type="scientific">Huiozyma naganishii (strain ATCC MYA-139 / BCRC 22969 / CBS 8797 / KCTC 17520 / NBRC 10181 / NCYC 3082 / Yp74L-3)</name>
    <name type="common">Yeast</name>
    <name type="synonym">Kazachstania naganishii</name>
    <dbReference type="NCBI Taxonomy" id="1071383"/>
    <lineage>
        <taxon>Eukaryota</taxon>
        <taxon>Fungi</taxon>
        <taxon>Dikarya</taxon>
        <taxon>Ascomycota</taxon>
        <taxon>Saccharomycotina</taxon>
        <taxon>Saccharomycetes</taxon>
        <taxon>Saccharomycetales</taxon>
        <taxon>Saccharomycetaceae</taxon>
        <taxon>Huiozyma</taxon>
    </lineage>
</organism>
<reference evidence="5" key="2">
    <citation type="submission" date="2012-08" db="EMBL/GenBank/DDBJ databases">
        <title>Genome sequence of Kazachstania naganishii.</title>
        <authorList>
            <person name="Gordon J.L."/>
            <person name="Armisen D."/>
            <person name="Proux-Wera E."/>
            <person name="OhEigeartaigh S.S."/>
            <person name="Byrne K.P."/>
            <person name="Wolfe K.H."/>
        </authorList>
    </citation>
    <scope>NUCLEOTIDE SEQUENCE [LARGE SCALE GENOMIC DNA]</scope>
    <source>
        <strain evidence="5">ATCC MYA-139 / BCRC 22969 / CBS 8797 / CCRC 22969 / KCTC 17520 / NBRC 10181 / NCYC 3082</strain>
    </source>
</reference>
<dbReference type="GO" id="GO:0080025">
    <property type="term" value="F:phosphatidylinositol-3,5-bisphosphate binding"/>
    <property type="evidence" value="ECO:0007669"/>
    <property type="project" value="EnsemblFungi"/>
</dbReference>
<dbReference type="RefSeq" id="XP_022462097.1">
    <property type="nucleotide sequence ID" value="XM_022610785.1"/>
</dbReference>
<dbReference type="InterPro" id="IPR015943">
    <property type="entry name" value="WD40/YVTN_repeat-like_dom_sf"/>
</dbReference>
<evidence type="ECO:0000256" key="2">
    <source>
        <dbReference type="ARBA" id="ARBA00022737"/>
    </source>
</evidence>
<dbReference type="STRING" id="1071383.J7S382"/>
<dbReference type="SUPFAM" id="SSF50978">
    <property type="entry name" value="WD40 repeat-like"/>
    <property type="match status" value="1"/>
</dbReference>
<evidence type="ECO:0000256" key="1">
    <source>
        <dbReference type="ARBA" id="ARBA00022574"/>
    </source>
</evidence>
<dbReference type="EMBL" id="HE978314">
    <property type="protein sequence ID" value="CCK67851.1"/>
    <property type="molecule type" value="Genomic_DNA"/>
</dbReference>
<evidence type="ECO:0000313" key="5">
    <source>
        <dbReference type="Proteomes" id="UP000006310"/>
    </source>
</evidence>
<dbReference type="GO" id="GO:0000324">
    <property type="term" value="C:fungal-type vacuole"/>
    <property type="evidence" value="ECO:0007669"/>
    <property type="project" value="EnsemblFungi"/>
</dbReference>
<name>J7S382_HUIN7</name>
<dbReference type="InterPro" id="IPR048720">
    <property type="entry name" value="PROPPIN"/>
</dbReference>
<dbReference type="Gene3D" id="2.130.10.10">
    <property type="entry name" value="YVTN repeat-like/Quinoprotein amine dehydrogenase"/>
    <property type="match status" value="1"/>
</dbReference>
<gene>
    <name evidence="4" type="primary">KNAG0A01620</name>
    <name evidence="4" type="ordered locus">KNAG_0A01620</name>
</gene>
<protein>
    <recommendedName>
        <fullName evidence="6">SVP1-like protein 2</fullName>
    </recommendedName>
</protein>
<dbReference type="GO" id="GO:0034727">
    <property type="term" value="P:piecemeal microautophagy of the nucleus"/>
    <property type="evidence" value="ECO:0007669"/>
    <property type="project" value="EnsemblFungi"/>
</dbReference>
<dbReference type="GO" id="GO:0070273">
    <property type="term" value="F:phosphatidylinositol-4-phosphate binding"/>
    <property type="evidence" value="ECO:0007669"/>
    <property type="project" value="EnsemblFungi"/>
</dbReference>
<keyword evidence="5" id="KW-1185">Reference proteome</keyword>
<dbReference type="Pfam" id="PF21032">
    <property type="entry name" value="PROPPIN"/>
    <property type="match status" value="1"/>
</dbReference>
<comment type="similarity">
    <text evidence="3">Belongs to the WD repeat PROPPIN family.</text>
</comment>
<dbReference type="GeneID" id="34523486"/>
<dbReference type="GO" id="GO:0032266">
    <property type="term" value="F:phosphatidylinositol-3-phosphate binding"/>
    <property type="evidence" value="ECO:0007669"/>
    <property type="project" value="EnsemblFungi"/>
</dbReference>
<proteinExistence type="inferred from homology"/>
<dbReference type="HOGENOM" id="CLU_025895_0_1_1"/>
<dbReference type="PANTHER" id="PTHR11227">
    <property type="entry name" value="WD-REPEAT PROTEIN INTERACTING WITH PHOSPHOINOSIDES WIPI -RELATED"/>
    <property type="match status" value="1"/>
</dbReference>
<keyword evidence="1" id="KW-0853">WD repeat</keyword>
<keyword evidence="2" id="KW-0677">Repeat</keyword>
<dbReference type="SMART" id="SM00320">
    <property type="entry name" value="WD40"/>
    <property type="match status" value="2"/>
</dbReference>
<evidence type="ECO:0000313" key="4">
    <source>
        <dbReference type="EMBL" id="CCK67851.1"/>
    </source>
</evidence>
<dbReference type="AlphaFoldDB" id="J7S382"/>
<dbReference type="OMA" id="GGPQCMC"/>
<dbReference type="eggNOG" id="KOG2111">
    <property type="taxonomic scope" value="Eukaryota"/>
</dbReference>
<evidence type="ECO:0008006" key="6">
    <source>
        <dbReference type="Google" id="ProtNLM"/>
    </source>
</evidence>
<dbReference type="OrthoDB" id="1667587at2759"/>
<sequence>MVATPEAPKYTAVSFNRDDSCFCCCHSTGFQVFNTDPLQSKIENVFSGSVGRAKLLNRSNYIALIGGDGSKPAFPLNKLIIWDDLLQKETLKLSFMSLVQDVFLTRLYIVAQVDGALCVYRFKSYPQRVGSDIPTSRGSPVGFQMNGKNQGILVYESATHPGQLHVATLETKDTDVGDSVFFPTTIIKAHKTTVRLVKLNRQSTLLATSSVKGTVIRVFNVTNGTLVNEFRRGSDPAEIYAMSFNPSGDKLCVVSNKQTLHIYQLGGGSNGQQEANRRHAFQGLVPQFKYLQSKWSMCSSHLYNPTLHMQERYDRSDRCSVGWCNENNDTVVLVWHNLGIYERYVIMKEPNPTKGKEYEEKWQIVRESWRDLSP</sequence>
<dbReference type="InterPro" id="IPR036322">
    <property type="entry name" value="WD40_repeat_dom_sf"/>
</dbReference>
<dbReference type="GO" id="GO:0010314">
    <property type="term" value="F:phosphatidylinositol-5-phosphate binding"/>
    <property type="evidence" value="ECO:0007669"/>
    <property type="project" value="EnsemblFungi"/>
</dbReference>
<dbReference type="Proteomes" id="UP000006310">
    <property type="component" value="Chromosome 1"/>
</dbReference>
<accession>J7S382</accession>
<reference evidence="4 5" key="1">
    <citation type="journal article" date="2011" name="Proc. Natl. Acad. Sci. U.S.A.">
        <title>Evolutionary erosion of yeast sex chromosomes by mating-type switching accidents.</title>
        <authorList>
            <person name="Gordon J.L."/>
            <person name="Armisen D."/>
            <person name="Proux-Wera E."/>
            <person name="Oheigeartaigh S.S."/>
            <person name="Byrne K.P."/>
            <person name="Wolfe K.H."/>
        </authorList>
    </citation>
    <scope>NUCLEOTIDE SEQUENCE [LARGE SCALE GENOMIC DNA]</scope>
    <source>
        <strain evidence="5">ATCC MYA-139 / BCRC 22969 / CBS 8797 / CCRC 22969 / KCTC 17520 / NBRC 10181 / NCYC 3082</strain>
    </source>
</reference>